<sequence length="190" mass="21473">MDRHSRDNYKNDQGSRRPDKTYGHETMRPPRPPPLPRPPKPKTKTSSGKTASHDLGGETPQVAQYRKDTGHEAGSNYSYGSSSSQGMQSHEPYQHSQDSFVSASHFQGNYQPQPASDAQFQRRSNYDSNPSPQRYASYSPYTTGGRSISSRSTSSLESDFSRAFAPSWDFCRHRVPSQQCTSCRHENDYR</sequence>
<dbReference type="EMBL" id="JBEFKJ010000020">
    <property type="protein sequence ID" value="KAL2040568.1"/>
    <property type="molecule type" value="Genomic_DNA"/>
</dbReference>
<name>A0ABR4AB40_9LECA</name>
<dbReference type="Proteomes" id="UP001590950">
    <property type="component" value="Unassembled WGS sequence"/>
</dbReference>
<reference evidence="2 3" key="1">
    <citation type="submission" date="2024-09" db="EMBL/GenBank/DDBJ databases">
        <title>Rethinking Asexuality: The Enigmatic Case of Functional Sexual Genes in Lepraria (Stereocaulaceae).</title>
        <authorList>
            <person name="Doellman M."/>
            <person name="Sun Y."/>
            <person name="Barcenas-Pena A."/>
            <person name="Lumbsch H.T."/>
            <person name="Grewe F."/>
        </authorList>
    </citation>
    <scope>NUCLEOTIDE SEQUENCE [LARGE SCALE GENOMIC DNA]</scope>
    <source>
        <strain evidence="2 3">Mercado 3170</strain>
    </source>
</reference>
<evidence type="ECO:0000313" key="3">
    <source>
        <dbReference type="Proteomes" id="UP001590950"/>
    </source>
</evidence>
<feature type="compositionally biased region" description="Low complexity" evidence="1">
    <location>
        <begin position="74"/>
        <end position="89"/>
    </location>
</feature>
<protein>
    <submittedName>
        <fullName evidence="2">Uncharacterized protein</fullName>
    </submittedName>
</protein>
<feature type="compositionally biased region" description="Polar residues" evidence="1">
    <location>
        <begin position="94"/>
        <end position="145"/>
    </location>
</feature>
<evidence type="ECO:0000313" key="2">
    <source>
        <dbReference type="EMBL" id="KAL2040568.1"/>
    </source>
</evidence>
<proteinExistence type="predicted"/>
<organism evidence="2 3">
    <name type="scientific">Stereocaulon virgatum</name>
    <dbReference type="NCBI Taxonomy" id="373712"/>
    <lineage>
        <taxon>Eukaryota</taxon>
        <taxon>Fungi</taxon>
        <taxon>Dikarya</taxon>
        <taxon>Ascomycota</taxon>
        <taxon>Pezizomycotina</taxon>
        <taxon>Lecanoromycetes</taxon>
        <taxon>OSLEUM clade</taxon>
        <taxon>Lecanoromycetidae</taxon>
        <taxon>Lecanorales</taxon>
        <taxon>Lecanorineae</taxon>
        <taxon>Stereocaulaceae</taxon>
        <taxon>Stereocaulon</taxon>
    </lineage>
</organism>
<feature type="compositionally biased region" description="Basic and acidic residues" evidence="1">
    <location>
        <begin position="1"/>
        <end position="28"/>
    </location>
</feature>
<comment type="caution">
    <text evidence="2">The sequence shown here is derived from an EMBL/GenBank/DDBJ whole genome shotgun (WGS) entry which is preliminary data.</text>
</comment>
<keyword evidence="3" id="KW-1185">Reference proteome</keyword>
<feature type="compositionally biased region" description="Low complexity" evidence="1">
    <location>
        <begin position="146"/>
        <end position="156"/>
    </location>
</feature>
<gene>
    <name evidence="2" type="ORF">N7G274_006547</name>
</gene>
<evidence type="ECO:0000256" key="1">
    <source>
        <dbReference type="SAM" id="MobiDB-lite"/>
    </source>
</evidence>
<accession>A0ABR4AB40</accession>
<feature type="region of interest" description="Disordered" evidence="1">
    <location>
        <begin position="1"/>
        <end position="156"/>
    </location>
</feature>
<feature type="compositionally biased region" description="Pro residues" evidence="1">
    <location>
        <begin position="29"/>
        <end position="38"/>
    </location>
</feature>